<dbReference type="InterPro" id="IPR004443">
    <property type="entry name" value="YjeF_N_dom"/>
</dbReference>
<keyword evidence="1" id="KW-0479">Metal-binding</keyword>
<evidence type="ECO:0000259" key="2">
    <source>
        <dbReference type="PROSITE" id="PS51385"/>
    </source>
</evidence>
<organism evidence="3 4">
    <name type="scientific">Candidatus Magasanikbacteria bacterium CG10_big_fil_rev_8_21_14_0_10_47_10</name>
    <dbReference type="NCBI Taxonomy" id="1974652"/>
    <lineage>
        <taxon>Bacteria</taxon>
        <taxon>Candidatus Magasanikiibacteriota</taxon>
    </lineage>
</organism>
<dbReference type="HAMAP" id="MF_01966">
    <property type="entry name" value="NADHX_epimerase"/>
    <property type="match status" value="1"/>
</dbReference>
<comment type="cofactor">
    <cofactor evidence="1">
        <name>K(+)</name>
        <dbReference type="ChEBI" id="CHEBI:29103"/>
    </cofactor>
    <text evidence="1">Binds 1 potassium ion per subunit.</text>
</comment>
<dbReference type="GO" id="GO:0000932">
    <property type="term" value="C:P-body"/>
    <property type="evidence" value="ECO:0007669"/>
    <property type="project" value="TreeGrafter"/>
</dbReference>
<reference evidence="4" key="1">
    <citation type="submission" date="2017-09" db="EMBL/GenBank/DDBJ databases">
        <title>Depth-based differentiation of microbial function through sediment-hosted aquifers and enrichment of novel symbionts in the deep terrestrial subsurface.</title>
        <authorList>
            <person name="Probst A.J."/>
            <person name="Ladd B."/>
            <person name="Jarett J.K."/>
            <person name="Geller-Mcgrath D.E."/>
            <person name="Sieber C.M.K."/>
            <person name="Emerson J.B."/>
            <person name="Anantharaman K."/>
            <person name="Thomas B.C."/>
            <person name="Malmstrom R."/>
            <person name="Stieglmeier M."/>
            <person name="Klingl A."/>
            <person name="Woyke T."/>
            <person name="Ryan C.M."/>
            <person name="Banfield J.F."/>
        </authorList>
    </citation>
    <scope>NUCLEOTIDE SEQUENCE [LARGE SCALE GENOMIC DNA]</scope>
</reference>
<feature type="binding site" evidence="1">
    <location>
        <begin position="129"/>
        <end position="135"/>
    </location>
    <ligand>
        <name>(6S)-NADPHX</name>
        <dbReference type="ChEBI" id="CHEBI:64076"/>
    </ligand>
</feature>
<dbReference type="Proteomes" id="UP000230154">
    <property type="component" value="Unassembled WGS sequence"/>
</dbReference>
<comment type="catalytic activity">
    <reaction evidence="1">
        <text>(6R)-NADHX = (6S)-NADHX</text>
        <dbReference type="Rhea" id="RHEA:32215"/>
        <dbReference type="ChEBI" id="CHEBI:64074"/>
        <dbReference type="ChEBI" id="CHEBI:64075"/>
        <dbReference type="EC" id="5.1.99.6"/>
    </reaction>
</comment>
<dbReference type="Gene3D" id="3.40.50.10260">
    <property type="entry name" value="YjeF N-terminal domain"/>
    <property type="match status" value="1"/>
</dbReference>
<comment type="caution">
    <text evidence="3">The sequence shown here is derived from an EMBL/GenBank/DDBJ whole genome shotgun (WGS) entry which is preliminary data.</text>
</comment>
<feature type="binding site" evidence="1">
    <location>
        <position position="161"/>
    </location>
    <ligand>
        <name>K(+)</name>
        <dbReference type="ChEBI" id="CHEBI:29103"/>
    </ligand>
</feature>
<comment type="function">
    <text evidence="1">Catalyzes the epimerization of the S- and R-forms of NAD(P)HX, a damaged form of NAD(P)H that is a result of enzymatic or heat-dependent hydration. This is a prerequisite for the S-specific NAD(P)H-hydrate dehydratase to allow the repair of both epimers of NAD(P)HX.</text>
</comment>
<dbReference type="EMBL" id="PFCB01000006">
    <property type="protein sequence ID" value="PIR74789.1"/>
    <property type="molecule type" value="Genomic_DNA"/>
</dbReference>
<name>A0A2H0TRM5_9BACT</name>
<keyword evidence="1" id="KW-0630">Potassium</keyword>
<keyword evidence="1" id="KW-0520">NAD</keyword>
<evidence type="ECO:0000313" key="4">
    <source>
        <dbReference type="Proteomes" id="UP000230154"/>
    </source>
</evidence>
<dbReference type="InterPro" id="IPR036652">
    <property type="entry name" value="YjeF_N_dom_sf"/>
</dbReference>
<dbReference type="Pfam" id="PF03853">
    <property type="entry name" value="YjeF_N"/>
    <property type="match status" value="1"/>
</dbReference>
<feature type="binding site" evidence="1">
    <location>
        <position position="158"/>
    </location>
    <ligand>
        <name>(6S)-NADPHX</name>
        <dbReference type="ChEBI" id="CHEBI:64076"/>
    </ligand>
</feature>
<gene>
    <name evidence="1" type="primary">nnrE</name>
    <name evidence="3" type="ORF">COU35_00740</name>
</gene>
<keyword evidence="1" id="KW-0413">Isomerase</keyword>
<dbReference type="PROSITE" id="PS51385">
    <property type="entry name" value="YJEF_N"/>
    <property type="match status" value="1"/>
</dbReference>
<dbReference type="PANTHER" id="PTHR13612:SF0">
    <property type="entry name" value="ENHANCER OF MRNA-DECAPPING PROTEIN 3"/>
    <property type="match status" value="1"/>
</dbReference>
<comment type="catalytic activity">
    <reaction evidence="1">
        <text>(6R)-NADPHX = (6S)-NADPHX</text>
        <dbReference type="Rhea" id="RHEA:32227"/>
        <dbReference type="ChEBI" id="CHEBI:64076"/>
        <dbReference type="ChEBI" id="CHEBI:64077"/>
        <dbReference type="EC" id="5.1.99.6"/>
    </reaction>
</comment>
<feature type="domain" description="YjeF N-terminal" evidence="2">
    <location>
        <begin position="9"/>
        <end position="215"/>
    </location>
</feature>
<keyword evidence="1" id="KW-0521">NADP</keyword>
<keyword evidence="1" id="KW-0547">Nucleotide-binding</keyword>
<dbReference type="GO" id="GO:0033962">
    <property type="term" value="P:P-body assembly"/>
    <property type="evidence" value="ECO:0007669"/>
    <property type="project" value="TreeGrafter"/>
</dbReference>
<comment type="caution">
    <text evidence="1">Lacks conserved residue(s) required for the propagation of feature annotation.</text>
</comment>
<evidence type="ECO:0000313" key="3">
    <source>
        <dbReference type="EMBL" id="PIR74789.1"/>
    </source>
</evidence>
<dbReference type="NCBIfam" id="TIGR00197">
    <property type="entry name" value="yjeF_nterm"/>
    <property type="match status" value="1"/>
</dbReference>
<evidence type="ECO:0000256" key="1">
    <source>
        <dbReference type="HAMAP-Rule" id="MF_01966"/>
    </source>
</evidence>
<proteinExistence type="inferred from homology"/>
<dbReference type="GO" id="GO:0052856">
    <property type="term" value="F:NAD(P)HX epimerase activity"/>
    <property type="evidence" value="ECO:0007669"/>
    <property type="project" value="UniProtKB-UniRule"/>
</dbReference>
<protein>
    <recommendedName>
        <fullName evidence="1">NAD(P)H-hydrate epimerase</fullName>
        <ecNumber evidence="1">5.1.99.6</ecNumber>
    </recommendedName>
    <alternativeName>
        <fullName evidence="1">NAD(P)HX epimerase</fullName>
    </alternativeName>
</protein>
<dbReference type="GO" id="GO:0046872">
    <property type="term" value="F:metal ion binding"/>
    <property type="evidence" value="ECO:0007669"/>
    <property type="project" value="UniProtKB-KW"/>
</dbReference>
<sequence>MYYATAKEMERLDNLAVQNGLEIRQMMELAGWHMFSLLAGLKISTRAKIVIVVGKGNKGGDGLSAARHLVNNGWDVSALLLSREISPDAEHHLQMITMMKVPIMLYSKNKEKACRLIGISDILIDALIGYHLDGTPRGVFKEVIKLINATGKKIIAYDLPSGIDATSGECRSLCVQAYATLSLALPKRAFRIKKSRAACGRIFIADIGIPEFLYDEISSGSRPVFEHSGLTKEFKN</sequence>
<dbReference type="AlphaFoldDB" id="A0A2H0TRM5"/>
<accession>A0A2H0TRM5</accession>
<dbReference type="EC" id="5.1.99.6" evidence="1"/>
<dbReference type="PANTHER" id="PTHR13612">
    <property type="entry name" value="ENHANCER OF MRNA-DECAPPING PROTEIN 3"/>
    <property type="match status" value="1"/>
</dbReference>
<feature type="binding site" evidence="1">
    <location>
        <position position="125"/>
    </location>
    <ligand>
        <name>K(+)</name>
        <dbReference type="ChEBI" id="CHEBI:29103"/>
    </ligand>
</feature>
<comment type="similarity">
    <text evidence="1">Belongs to the NnrE/AIBP family.</text>
</comment>
<dbReference type="GO" id="GO:0031087">
    <property type="term" value="P:deadenylation-independent decapping of nuclear-transcribed mRNA"/>
    <property type="evidence" value="ECO:0007669"/>
    <property type="project" value="TreeGrafter"/>
</dbReference>
<dbReference type="SUPFAM" id="SSF64153">
    <property type="entry name" value="YjeF N-terminal domain-like"/>
    <property type="match status" value="1"/>
</dbReference>
<dbReference type="GO" id="GO:0000166">
    <property type="term" value="F:nucleotide binding"/>
    <property type="evidence" value="ECO:0007669"/>
    <property type="project" value="UniProtKB-KW"/>
</dbReference>
<dbReference type="GO" id="GO:0003729">
    <property type="term" value="F:mRNA binding"/>
    <property type="evidence" value="ECO:0007669"/>
    <property type="project" value="TreeGrafter"/>
</dbReference>